<sequence>MKKVLRILGVLVVLAIVGLLAFIYVPVQTTPPKEILAADGKIEPGRGEYVMRAGDCMACHTATGGSPLAGGRGIESPMGTIWSSNITPDKETGIGNWTLDQFRSAMVDGVVNGKHLYPAMPYENYRFMSESDIQALYTYLMNDVKPVKNEVQATELAFPFNLRFGIRAWNWLALSGDSSFKPMEGGNEQQLRGQYLVEGAGHCAACHSPRTAFMAQDGTRLGDANFLTGGELDGWSVPALRGPNSGIEKWSTAELAAYLGTGRNVHAIANGEMALAVEHSLQYLNDQDLNAMAVFLKSADGQAVQEAPKQVAAPGPRPMPAAPADEAGQATAKMLTAASPDMPLGARLYLDNCAACHFVTGKGAPEIFPELQGNAMVQGKDPSPLLSVILNGTSVPSTDRRPMHLVMQGYSDRLNDEEVAALASFVRSGWGNKGGEVSADQVAKVRSVAVQH</sequence>
<dbReference type="EMBL" id="NEVQ01000019">
    <property type="protein sequence ID" value="OZI53047.1"/>
    <property type="molecule type" value="Genomic_DNA"/>
</dbReference>
<keyword evidence="4 10" id="KW-0479">Metal-binding</keyword>
<dbReference type="InterPro" id="IPR051459">
    <property type="entry name" value="Cytochrome_c-type_DH"/>
</dbReference>
<evidence type="ECO:0000256" key="1">
    <source>
        <dbReference type="ARBA" id="ARBA00004236"/>
    </source>
</evidence>
<feature type="binding site" description="covalent" evidence="9">
    <location>
        <position position="353"/>
    </location>
    <ligand>
        <name>heme c</name>
        <dbReference type="ChEBI" id="CHEBI:61717"/>
        <label>3</label>
    </ligand>
</feature>
<evidence type="ECO:0000256" key="3">
    <source>
        <dbReference type="ARBA" id="ARBA00022617"/>
    </source>
</evidence>
<evidence type="ECO:0000256" key="6">
    <source>
        <dbReference type="ARBA" id="ARBA00022737"/>
    </source>
</evidence>
<dbReference type="OrthoDB" id="9809720at2"/>
<evidence type="ECO:0000256" key="8">
    <source>
        <dbReference type="ARBA" id="ARBA00023136"/>
    </source>
</evidence>
<dbReference type="Gene3D" id="1.10.760.10">
    <property type="entry name" value="Cytochrome c-like domain"/>
    <property type="match status" value="2"/>
</dbReference>
<dbReference type="SUPFAM" id="SSF46626">
    <property type="entry name" value="Cytochrome c"/>
    <property type="match status" value="3"/>
</dbReference>
<feature type="domain" description="Cytochrome c" evidence="12">
    <location>
        <begin position="40"/>
        <end position="144"/>
    </location>
</feature>
<feature type="binding site" description="covalent" evidence="9">
    <location>
        <position position="56"/>
    </location>
    <ligand>
        <name>heme c</name>
        <dbReference type="ChEBI" id="CHEBI:61717"/>
        <label>1</label>
    </ligand>
</feature>
<evidence type="ECO:0000256" key="2">
    <source>
        <dbReference type="ARBA" id="ARBA00022475"/>
    </source>
</evidence>
<dbReference type="PIRSF" id="PIRSF000018">
    <property type="entry name" value="Mb_ADH_cyt_c"/>
    <property type="match status" value="1"/>
</dbReference>
<evidence type="ECO:0000313" key="14">
    <source>
        <dbReference type="Proteomes" id="UP000216885"/>
    </source>
</evidence>
<dbReference type="Proteomes" id="UP000216885">
    <property type="component" value="Unassembled WGS sequence"/>
</dbReference>
<dbReference type="GO" id="GO:0020037">
    <property type="term" value="F:heme binding"/>
    <property type="evidence" value="ECO:0007669"/>
    <property type="project" value="InterPro"/>
</dbReference>
<reference evidence="13 14" key="1">
    <citation type="submission" date="2017-05" db="EMBL/GenBank/DDBJ databases">
        <title>Complete and WGS of Bordetella genogroups.</title>
        <authorList>
            <person name="Spilker T."/>
            <person name="LiPuma J."/>
        </authorList>
    </citation>
    <scope>NUCLEOTIDE SEQUENCE [LARGE SCALE GENOMIC DNA]</scope>
    <source>
        <strain evidence="13 14">AU9919</strain>
    </source>
</reference>
<keyword evidence="7 10" id="KW-0408">Iron</keyword>
<feature type="transmembrane region" description="Helical" evidence="11">
    <location>
        <begin position="7"/>
        <end position="27"/>
    </location>
</feature>
<protein>
    <submittedName>
        <fullName evidence="13">Cytochrome C</fullName>
    </submittedName>
</protein>
<evidence type="ECO:0000256" key="5">
    <source>
        <dbReference type="ARBA" id="ARBA00022729"/>
    </source>
</evidence>
<keyword evidence="6" id="KW-0677">Repeat</keyword>
<keyword evidence="5" id="KW-0732">Signal</keyword>
<comment type="caution">
    <text evidence="13">The sequence shown here is derived from an EMBL/GenBank/DDBJ whole genome shotgun (WGS) entry which is preliminary data.</text>
</comment>
<dbReference type="PANTHER" id="PTHR35008:SF8">
    <property type="entry name" value="ALCOHOL DEHYDROGENASE CYTOCHROME C SUBUNIT"/>
    <property type="match status" value="1"/>
</dbReference>
<feature type="binding site" description="covalent" evidence="9">
    <location>
        <position position="59"/>
    </location>
    <ligand>
        <name>heme c</name>
        <dbReference type="ChEBI" id="CHEBI:61717"/>
        <label>1</label>
    </ligand>
</feature>
<evidence type="ECO:0000256" key="9">
    <source>
        <dbReference type="PIRSR" id="PIRSR000018-50"/>
    </source>
</evidence>
<dbReference type="GO" id="GO:0005506">
    <property type="term" value="F:iron ion binding"/>
    <property type="evidence" value="ECO:0007669"/>
    <property type="project" value="InterPro"/>
</dbReference>
<keyword evidence="14" id="KW-1185">Reference proteome</keyword>
<dbReference type="GO" id="GO:0016614">
    <property type="term" value="F:oxidoreductase activity, acting on CH-OH group of donors"/>
    <property type="evidence" value="ECO:0007669"/>
    <property type="project" value="InterPro"/>
</dbReference>
<feature type="binding site" description="covalent" evidence="9">
    <location>
        <position position="203"/>
    </location>
    <ligand>
        <name>heme c</name>
        <dbReference type="ChEBI" id="CHEBI:61717"/>
        <label>2</label>
    </ligand>
</feature>
<feature type="binding site" description="axial binding residue" evidence="10">
    <location>
        <position position="60"/>
    </location>
    <ligand>
        <name>heme c</name>
        <dbReference type="ChEBI" id="CHEBI:61717"/>
        <label>1</label>
    </ligand>
    <ligandPart>
        <name>Fe</name>
        <dbReference type="ChEBI" id="CHEBI:18248"/>
    </ligandPart>
</feature>
<feature type="binding site" description="axial binding residue" evidence="10">
    <location>
        <position position="357"/>
    </location>
    <ligand>
        <name>heme c</name>
        <dbReference type="ChEBI" id="CHEBI:61717"/>
        <label>3</label>
    </ligand>
    <ligandPart>
        <name>Fe</name>
        <dbReference type="ChEBI" id="CHEBI:18248"/>
    </ligandPart>
</feature>
<accession>A0A261TUZ4</accession>
<dbReference type="GO" id="GO:0005886">
    <property type="term" value="C:plasma membrane"/>
    <property type="evidence" value="ECO:0007669"/>
    <property type="project" value="UniProtKB-SubCell"/>
</dbReference>
<gene>
    <name evidence="13" type="ORF">CAL20_18725</name>
</gene>
<evidence type="ECO:0000256" key="7">
    <source>
        <dbReference type="ARBA" id="ARBA00023004"/>
    </source>
</evidence>
<evidence type="ECO:0000256" key="10">
    <source>
        <dbReference type="PIRSR" id="PIRSR000018-51"/>
    </source>
</evidence>
<dbReference type="Pfam" id="PF00034">
    <property type="entry name" value="Cytochrom_C"/>
    <property type="match status" value="2"/>
</dbReference>
<dbReference type="AlphaFoldDB" id="A0A261TUZ4"/>
<feature type="binding site" description="axial binding residue" evidence="10">
    <location>
        <position position="207"/>
    </location>
    <ligand>
        <name>heme c</name>
        <dbReference type="ChEBI" id="CHEBI:61717"/>
        <label>2</label>
    </ligand>
    <ligandPart>
        <name>Fe</name>
        <dbReference type="ChEBI" id="CHEBI:18248"/>
    </ligandPart>
</feature>
<evidence type="ECO:0000256" key="4">
    <source>
        <dbReference type="ARBA" id="ARBA00022723"/>
    </source>
</evidence>
<evidence type="ECO:0000313" key="13">
    <source>
        <dbReference type="EMBL" id="OZI53047.1"/>
    </source>
</evidence>
<feature type="domain" description="Cytochrome c" evidence="12">
    <location>
        <begin position="188"/>
        <end position="300"/>
    </location>
</feature>
<proteinExistence type="predicted"/>
<comment type="subcellular location">
    <subcellularLocation>
        <location evidence="1">Cell membrane</location>
    </subcellularLocation>
</comment>
<keyword evidence="2" id="KW-1003">Cell membrane</keyword>
<dbReference type="RefSeq" id="WP_094822539.1">
    <property type="nucleotide sequence ID" value="NZ_NEVO01000013.1"/>
</dbReference>
<keyword evidence="8 11" id="KW-0472">Membrane</keyword>
<keyword evidence="11" id="KW-1133">Transmembrane helix</keyword>
<comment type="cofactor">
    <cofactor evidence="9">
        <name>heme c</name>
        <dbReference type="ChEBI" id="CHEBI:61717"/>
    </cofactor>
    <text evidence="9">Binds 3 heme c groups covalently per subunit.</text>
</comment>
<feature type="domain" description="Cytochrome c" evidence="12">
    <location>
        <begin position="340"/>
        <end position="430"/>
    </location>
</feature>
<feature type="binding site" description="covalent" evidence="9">
    <location>
        <position position="206"/>
    </location>
    <ligand>
        <name>heme c</name>
        <dbReference type="ChEBI" id="CHEBI:61717"/>
        <label>2</label>
    </ligand>
</feature>
<name>A0A261TUZ4_9BORD</name>
<organism evidence="13 14">
    <name type="scientific">Bordetella genomosp. 4</name>
    <dbReference type="NCBI Taxonomy" id="463044"/>
    <lineage>
        <taxon>Bacteria</taxon>
        <taxon>Pseudomonadati</taxon>
        <taxon>Pseudomonadota</taxon>
        <taxon>Betaproteobacteria</taxon>
        <taxon>Burkholderiales</taxon>
        <taxon>Alcaligenaceae</taxon>
        <taxon>Bordetella</taxon>
    </lineage>
</organism>
<dbReference type="InterPro" id="IPR009056">
    <property type="entry name" value="Cyt_c-like_dom"/>
</dbReference>
<keyword evidence="3 9" id="KW-0349">Heme</keyword>
<dbReference type="PROSITE" id="PS51007">
    <property type="entry name" value="CYTC"/>
    <property type="match status" value="3"/>
</dbReference>
<dbReference type="PANTHER" id="PTHR35008">
    <property type="entry name" value="BLL4482 PROTEIN-RELATED"/>
    <property type="match status" value="1"/>
</dbReference>
<dbReference type="InterPro" id="IPR014353">
    <property type="entry name" value="Membr-bd_ADH_cyt_c"/>
</dbReference>
<dbReference type="InterPro" id="IPR036909">
    <property type="entry name" value="Cyt_c-like_dom_sf"/>
</dbReference>
<keyword evidence="11" id="KW-0812">Transmembrane</keyword>
<evidence type="ECO:0000259" key="12">
    <source>
        <dbReference type="PROSITE" id="PS51007"/>
    </source>
</evidence>
<dbReference type="GO" id="GO:0009055">
    <property type="term" value="F:electron transfer activity"/>
    <property type="evidence" value="ECO:0007669"/>
    <property type="project" value="InterPro"/>
</dbReference>
<feature type="binding site" description="covalent" evidence="9">
    <location>
        <position position="356"/>
    </location>
    <ligand>
        <name>heme c</name>
        <dbReference type="ChEBI" id="CHEBI:61717"/>
        <label>3</label>
    </ligand>
</feature>
<evidence type="ECO:0000256" key="11">
    <source>
        <dbReference type="SAM" id="Phobius"/>
    </source>
</evidence>